<sequence>MRPNADKRDIISAGKKFAMSLYQGHENYATLNELRVHMYTCKIKKLSVSASFKLASFPPTSAACEQHSLRVYLQVQEWLGHSLDPVMWGWKSVSGTLVPITTSLPPAPEQLPNLMSCNCKVIAATDASVCGLDCSVVLCVPSAVERRVLIMLSSTMALMERTFKV</sequence>
<evidence type="ECO:0000313" key="1">
    <source>
        <dbReference type="EMBL" id="KAJ8892483.1"/>
    </source>
</evidence>
<evidence type="ECO:0000313" key="2">
    <source>
        <dbReference type="Proteomes" id="UP001159363"/>
    </source>
</evidence>
<gene>
    <name evidence="1" type="ORF">PR048_005063</name>
</gene>
<proteinExistence type="predicted"/>
<comment type="caution">
    <text evidence="1">The sequence shown here is derived from an EMBL/GenBank/DDBJ whole genome shotgun (WGS) entry which is preliminary data.</text>
</comment>
<keyword evidence="2" id="KW-1185">Reference proteome</keyword>
<reference evidence="1 2" key="1">
    <citation type="submission" date="2023-02" db="EMBL/GenBank/DDBJ databases">
        <title>LHISI_Scaffold_Assembly.</title>
        <authorList>
            <person name="Stuart O.P."/>
            <person name="Cleave R."/>
            <person name="Magrath M.J.L."/>
            <person name="Mikheyev A.S."/>
        </authorList>
    </citation>
    <scope>NUCLEOTIDE SEQUENCE [LARGE SCALE GENOMIC DNA]</scope>
    <source>
        <strain evidence="1">Daus_M_001</strain>
        <tissue evidence="1">Leg muscle</tissue>
    </source>
</reference>
<accession>A0ABQ9I755</accession>
<dbReference type="EMBL" id="JARBHB010000002">
    <property type="protein sequence ID" value="KAJ8892483.1"/>
    <property type="molecule type" value="Genomic_DNA"/>
</dbReference>
<organism evidence="1 2">
    <name type="scientific">Dryococelus australis</name>
    <dbReference type="NCBI Taxonomy" id="614101"/>
    <lineage>
        <taxon>Eukaryota</taxon>
        <taxon>Metazoa</taxon>
        <taxon>Ecdysozoa</taxon>
        <taxon>Arthropoda</taxon>
        <taxon>Hexapoda</taxon>
        <taxon>Insecta</taxon>
        <taxon>Pterygota</taxon>
        <taxon>Neoptera</taxon>
        <taxon>Polyneoptera</taxon>
        <taxon>Phasmatodea</taxon>
        <taxon>Verophasmatodea</taxon>
        <taxon>Anareolatae</taxon>
        <taxon>Phasmatidae</taxon>
        <taxon>Eurycanthinae</taxon>
        <taxon>Dryococelus</taxon>
    </lineage>
</organism>
<name>A0ABQ9I755_9NEOP</name>
<protein>
    <submittedName>
        <fullName evidence="1">Uncharacterized protein</fullName>
    </submittedName>
</protein>
<dbReference type="Proteomes" id="UP001159363">
    <property type="component" value="Chromosome 2"/>
</dbReference>